<keyword evidence="9" id="KW-0966">Cell projection</keyword>
<dbReference type="PRINTS" id="PR00499">
    <property type="entry name" value="P67PHOX"/>
</dbReference>
<feature type="compositionally biased region" description="Pro residues" evidence="11">
    <location>
        <begin position="217"/>
        <end position="236"/>
    </location>
</feature>
<accession>A0A7R9HN61</accession>
<dbReference type="SUPFAM" id="SSF50044">
    <property type="entry name" value="SH3-domain"/>
    <property type="match status" value="1"/>
</dbReference>
<keyword evidence="5" id="KW-0963">Cytoplasm</keyword>
<proteinExistence type="inferred from homology"/>
<dbReference type="GO" id="GO:0001764">
    <property type="term" value="P:neuron migration"/>
    <property type="evidence" value="ECO:0007669"/>
    <property type="project" value="TreeGrafter"/>
</dbReference>
<dbReference type="InterPro" id="IPR028455">
    <property type="entry name" value="ABI3_SH3"/>
</dbReference>
<dbReference type="PRINTS" id="PR00452">
    <property type="entry name" value="SH3DOMAIN"/>
</dbReference>
<dbReference type="GO" id="GO:0005856">
    <property type="term" value="C:cytoskeleton"/>
    <property type="evidence" value="ECO:0007669"/>
    <property type="project" value="UniProtKB-SubCell"/>
</dbReference>
<keyword evidence="8" id="KW-0206">Cytoskeleton</keyword>
<comment type="subcellular location">
    <subcellularLocation>
        <location evidence="2">Cell projection</location>
        <location evidence="2">Lamellipodium</location>
    </subcellularLocation>
    <subcellularLocation>
        <location evidence="1">Cytoplasm</location>
        <location evidence="1">Cytoskeleton</location>
    </subcellularLocation>
</comment>
<dbReference type="PROSITE" id="PS50002">
    <property type="entry name" value="SH3"/>
    <property type="match status" value="1"/>
</dbReference>
<evidence type="ECO:0000256" key="9">
    <source>
        <dbReference type="ARBA" id="ARBA00023273"/>
    </source>
</evidence>
<dbReference type="Gene3D" id="2.30.30.40">
    <property type="entry name" value="SH3 Domains"/>
    <property type="match status" value="1"/>
</dbReference>
<evidence type="ECO:0000259" key="12">
    <source>
        <dbReference type="PROSITE" id="PS50002"/>
    </source>
</evidence>
<evidence type="ECO:0000256" key="1">
    <source>
        <dbReference type="ARBA" id="ARBA00004245"/>
    </source>
</evidence>
<evidence type="ECO:0000256" key="4">
    <source>
        <dbReference type="ARBA" id="ARBA00022443"/>
    </source>
</evidence>
<dbReference type="InterPro" id="IPR028457">
    <property type="entry name" value="ABI"/>
</dbReference>
<reference evidence="13" key="1">
    <citation type="submission" date="2020-11" db="EMBL/GenBank/DDBJ databases">
        <authorList>
            <person name="Tran Van P."/>
        </authorList>
    </citation>
    <scope>NUCLEOTIDE SEQUENCE</scope>
</reference>
<evidence type="ECO:0000256" key="8">
    <source>
        <dbReference type="ARBA" id="ARBA00023212"/>
    </source>
</evidence>
<sequence length="327" mass="36076">MSEDGAKPCFALPPASIKGASSLRPAPPPVPPPQTTRVMDPSRESGLGSDSDNMVELAALLTTEIPEGRSSLADSHTNLERVAEYCEGNYFQSENKRAALEETKNYTTQSLASVAYQINTLAFNFLQLLDLQAAQLAEMESQMNHIAQTVMIHKEKIARREIGVLTANKTTSRQYKIIAPANPEKPIKYVRKPVDFTAVRTGGTLSKGSREYRTPPAVAPPQVPSNVSPPLPPPPPPDDEHSQFGRPQQGRMMAIVPDEEDLPGWVPKNYIEKVVAIYDYYADKEDELSFQESSVIYVLKKNDDGWWEGVMDGITGLFPGNYVEPCV</sequence>
<dbReference type="GO" id="GO:0030027">
    <property type="term" value="C:lamellipodium"/>
    <property type="evidence" value="ECO:0007669"/>
    <property type="project" value="UniProtKB-SubCell"/>
</dbReference>
<evidence type="ECO:0000256" key="7">
    <source>
        <dbReference type="ARBA" id="ARBA00023054"/>
    </source>
</evidence>
<evidence type="ECO:0000256" key="2">
    <source>
        <dbReference type="ARBA" id="ARBA00004510"/>
    </source>
</evidence>
<dbReference type="GO" id="GO:0031209">
    <property type="term" value="C:SCAR complex"/>
    <property type="evidence" value="ECO:0007669"/>
    <property type="project" value="TreeGrafter"/>
</dbReference>
<feature type="region of interest" description="Disordered" evidence="11">
    <location>
        <begin position="1"/>
        <end position="51"/>
    </location>
</feature>
<dbReference type="FunFam" id="2.30.30.40:FF:000002">
    <property type="entry name" value="abl interactor 1 isoform X1"/>
    <property type="match status" value="1"/>
</dbReference>
<dbReference type="CDD" id="cd11826">
    <property type="entry name" value="SH3_Abi"/>
    <property type="match status" value="1"/>
</dbReference>
<dbReference type="SMART" id="SM00326">
    <property type="entry name" value="SH3"/>
    <property type="match status" value="1"/>
</dbReference>
<keyword evidence="6" id="KW-0597">Phosphoprotein</keyword>
<feature type="domain" description="SH3" evidence="12">
    <location>
        <begin position="269"/>
        <end position="327"/>
    </location>
</feature>
<feature type="compositionally biased region" description="Pro residues" evidence="11">
    <location>
        <begin position="25"/>
        <end position="34"/>
    </location>
</feature>
<keyword evidence="4 10" id="KW-0728">SH3 domain</keyword>
<dbReference type="PANTHER" id="PTHR10460:SF0">
    <property type="entry name" value="ABELSON INTERACTING PROTEIN, ISOFORM D"/>
    <property type="match status" value="1"/>
</dbReference>
<evidence type="ECO:0000256" key="11">
    <source>
        <dbReference type="SAM" id="MobiDB-lite"/>
    </source>
</evidence>
<dbReference type="EMBL" id="OB793142">
    <property type="protein sequence ID" value="CAD7426235.1"/>
    <property type="molecule type" value="Genomic_DNA"/>
</dbReference>
<evidence type="ECO:0000313" key="13">
    <source>
        <dbReference type="EMBL" id="CAD7426235.1"/>
    </source>
</evidence>
<comment type="similarity">
    <text evidence="3">Belongs to the ABI family.</text>
</comment>
<dbReference type="InterPro" id="IPR012849">
    <property type="entry name" value="Abl-interactor_HHR_dom"/>
</dbReference>
<dbReference type="AlphaFoldDB" id="A0A7R9HN61"/>
<dbReference type="PANTHER" id="PTHR10460">
    <property type="entry name" value="ABL INTERACTOR FAMILY MEMBER"/>
    <property type="match status" value="1"/>
</dbReference>
<dbReference type="GO" id="GO:0017124">
    <property type="term" value="F:SH3 domain binding"/>
    <property type="evidence" value="ECO:0007669"/>
    <property type="project" value="TreeGrafter"/>
</dbReference>
<dbReference type="Pfam" id="PF14604">
    <property type="entry name" value="SH3_9"/>
    <property type="match status" value="1"/>
</dbReference>
<name>A0A7R9HN61_9NEOP</name>
<evidence type="ECO:0000256" key="10">
    <source>
        <dbReference type="PROSITE-ProRule" id="PRU00192"/>
    </source>
</evidence>
<dbReference type="Pfam" id="PF07815">
    <property type="entry name" value="Abi_HHR"/>
    <property type="match status" value="1"/>
</dbReference>
<dbReference type="Gene3D" id="6.10.140.1620">
    <property type="match status" value="1"/>
</dbReference>
<gene>
    <name evidence="13" type="ORF">TMSB3V08_LOCUS3128</name>
</gene>
<protein>
    <recommendedName>
        <fullName evidence="12">SH3 domain-containing protein</fullName>
    </recommendedName>
</protein>
<dbReference type="GO" id="GO:0035591">
    <property type="term" value="F:signaling adaptor activity"/>
    <property type="evidence" value="ECO:0007669"/>
    <property type="project" value="TreeGrafter"/>
</dbReference>
<evidence type="ECO:0000256" key="6">
    <source>
        <dbReference type="ARBA" id="ARBA00022553"/>
    </source>
</evidence>
<organism evidence="13">
    <name type="scientific">Timema monikensis</name>
    <dbReference type="NCBI Taxonomy" id="170555"/>
    <lineage>
        <taxon>Eukaryota</taxon>
        <taxon>Metazoa</taxon>
        <taxon>Ecdysozoa</taxon>
        <taxon>Arthropoda</taxon>
        <taxon>Hexapoda</taxon>
        <taxon>Insecta</taxon>
        <taxon>Pterygota</taxon>
        <taxon>Neoptera</taxon>
        <taxon>Polyneoptera</taxon>
        <taxon>Phasmatodea</taxon>
        <taxon>Timematodea</taxon>
        <taxon>Timematoidea</taxon>
        <taxon>Timematidae</taxon>
        <taxon>Timema</taxon>
    </lineage>
</organism>
<feature type="region of interest" description="Disordered" evidence="11">
    <location>
        <begin position="201"/>
        <end position="247"/>
    </location>
</feature>
<dbReference type="InterPro" id="IPR036028">
    <property type="entry name" value="SH3-like_dom_sf"/>
</dbReference>
<evidence type="ECO:0000256" key="3">
    <source>
        <dbReference type="ARBA" id="ARBA00010020"/>
    </source>
</evidence>
<keyword evidence="7" id="KW-0175">Coiled coil</keyword>
<dbReference type="InterPro" id="IPR001452">
    <property type="entry name" value="SH3_domain"/>
</dbReference>
<evidence type="ECO:0000256" key="5">
    <source>
        <dbReference type="ARBA" id="ARBA00022490"/>
    </source>
</evidence>
<dbReference type="GO" id="GO:0098858">
    <property type="term" value="C:actin-based cell projection"/>
    <property type="evidence" value="ECO:0007669"/>
    <property type="project" value="TreeGrafter"/>
</dbReference>